<keyword evidence="5" id="KW-0664">Pyridoxine biosynthesis</keyword>
<dbReference type="PANTHER" id="PTHR10851">
    <property type="entry name" value="PYRIDOXINE-5-PHOSPHATE OXIDASE"/>
    <property type="match status" value="1"/>
</dbReference>
<feature type="binding site" evidence="5 7">
    <location>
        <begin position="140"/>
        <end position="141"/>
    </location>
    <ligand>
        <name>FMN</name>
        <dbReference type="ChEBI" id="CHEBI:58210"/>
    </ligand>
</feature>
<dbReference type="PIRSF" id="PIRSF000190">
    <property type="entry name" value="Pyd_amn-ph_oxd"/>
    <property type="match status" value="1"/>
</dbReference>
<evidence type="ECO:0000256" key="4">
    <source>
        <dbReference type="ARBA" id="ARBA00023002"/>
    </source>
</evidence>
<keyword evidence="2 5" id="KW-0285">Flavoprotein</keyword>
<dbReference type="NCBIfam" id="TIGR00558">
    <property type="entry name" value="pdxH"/>
    <property type="match status" value="1"/>
</dbReference>
<feature type="region of interest" description="Disordered" evidence="8">
    <location>
        <begin position="1"/>
        <end position="20"/>
    </location>
</feature>
<comment type="catalytic activity">
    <reaction evidence="5">
        <text>pyridoxamine 5'-phosphate + O2 + H2O = pyridoxal 5'-phosphate + H2O2 + NH4(+)</text>
        <dbReference type="Rhea" id="RHEA:15817"/>
        <dbReference type="ChEBI" id="CHEBI:15377"/>
        <dbReference type="ChEBI" id="CHEBI:15379"/>
        <dbReference type="ChEBI" id="CHEBI:16240"/>
        <dbReference type="ChEBI" id="CHEBI:28938"/>
        <dbReference type="ChEBI" id="CHEBI:58451"/>
        <dbReference type="ChEBI" id="CHEBI:597326"/>
        <dbReference type="EC" id="1.4.3.5"/>
    </reaction>
</comment>
<feature type="compositionally biased region" description="Basic and acidic residues" evidence="8">
    <location>
        <begin position="1"/>
        <end position="16"/>
    </location>
</feature>
<feature type="binding site" evidence="5 7">
    <location>
        <position position="82"/>
    </location>
    <ligand>
        <name>FMN</name>
        <dbReference type="ChEBI" id="CHEBI:58210"/>
    </ligand>
</feature>
<dbReference type="UniPathway" id="UPA01068">
    <property type="reaction ID" value="UER00304"/>
</dbReference>
<evidence type="ECO:0000256" key="5">
    <source>
        <dbReference type="HAMAP-Rule" id="MF_01629"/>
    </source>
</evidence>
<feature type="binding site" evidence="7">
    <location>
        <begin position="61"/>
        <end position="66"/>
    </location>
    <ligand>
        <name>FMN</name>
        <dbReference type="ChEBI" id="CHEBI:58210"/>
    </ligand>
</feature>
<dbReference type="InterPro" id="IPR000659">
    <property type="entry name" value="Pyridox_Oxase"/>
</dbReference>
<evidence type="ECO:0000256" key="8">
    <source>
        <dbReference type="SAM" id="MobiDB-lite"/>
    </source>
</evidence>
<feature type="binding site" evidence="5 7">
    <location>
        <position position="194"/>
    </location>
    <ligand>
        <name>FMN</name>
        <dbReference type="ChEBI" id="CHEBI:58210"/>
    </ligand>
</feature>
<feature type="binding site" evidence="5 6">
    <location>
        <position position="66"/>
    </location>
    <ligand>
        <name>substrate</name>
    </ligand>
</feature>
<dbReference type="InterPro" id="IPR019740">
    <property type="entry name" value="Pyridox_Oxase_CS"/>
</dbReference>
<dbReference type="EC" id="1.4.3.5" evidence="5"/>
<dbReference type="NCBIfam" id="NF004231">
    <property type="entry name" value="PRK05679.1"/>
    <property type="match status" value="1"/>
</dbReference>
<feature type="binding site" evidence="5 7">
    <location>
        <position position="184"/>
    </location>
    <ligand>
        <name>FMN</name>
        <dbReference type="ChEBI" id="CHEBI:58210"/>
    </ligand>
</feature>
<dbReference type="SUPFAM" id="SSF50475">
    <property type="entry name" value="FMN-binding split barrel"/>
    <property type="match status" value="1"/>
</dbReference>
<feature type="binding site" evidence="5 7">
    <location>
        <position position="105"/>
    </location>
    <ligand>
        <name>FMN</name>
        <dbReference type="ChEBI" id="CHEBI:58210"/>
    </ligand>
</feature>
<dbReference type="Pfam" id="PF10590">
    <property type="entry name" value="PNP_phzG_C"/>
    <property type="match status" value="1"/>
</dbReference>
<evidence type="ECO:0000259" key="9">
    <source>
        <dbReference type="Pfam" id="PF01243"/>
    </source>
</evidence>
<protein>
    <recommendedName>
        <fullName evidence="5">Pyridoxine/pyridoxamine 5'-phosphate oxidase</fullName>
        <ecNumber evidence="5">1.4.3.5</ecNumber>
    </recommendedName>
    <alternativeName>
        <fullName evidence="5">PNP/PMP oxidase</fullName>
        <shortName evidence="5">PNPOx</shortName>
    </alternativeName>
    <alternativeName>
        <fullName evidence="5">Pyridoxal 5'-phosphate synthase</fullName>
    </alternativeName>
</protein>
<keyword evidence="3 5" id="KW-0288">FMN</keyword>
<evidence type="ECO:0000256" key="3">
    <source>
        <dbReference type="ARBA" id="ARBA00022643"/>
    </source>
</evidence>
<feature type="binding site" evidence="5 6">
    <location>
        <position position="131"/>
    </location>
    <ligand>
        <name>substrate</name>
    </ligand>
</feature>
<evidence type="ECO:0000256" key="2">
    <source>
        <dbReference type="ARBA" id="ARBA00022630"/>
    </source>
</evidence>
<sequence length="212" mass="24536">MTTLADTRREYEHDSLSKNQLNENPFTQMQQWLEQAQKANLKDATVMTLATAGKDGMPDARIVMLKQFDESSFCWYNSYASRKGQQISENPQACLLFYWREFEQQVRIQGKVEKLSAEEADEYFHSRPLGSQFSAAASQQSHPISSRKALQDRVDQLIQDNPDAVSKPDDWGGYRLTPVTFEFWQGRASRLHDRFTYTLDEAGKWVITRLQP</sequence>
<dbReference type="PANTHER" id="PTHR10851:SF0">
    <property type="entry name" value="PYRIDOXINE-5'-PHOSPHATE OXIDASE"/>
    <property type="match status" value="1"/>
</dbReference>
<dbReference type="GO" id="GO:0010181">
    <property type="term" value="F:FMN binding"/>
    <property type="evidence" value="ECO:0007669"/>
    <property type="project" value="UniProtKB-UniRule"/>
</dbReference>
<feature type="domain" description="Pyridoxine 5'-phosphate oxidase dimerisation C-terminal" evidence="10">
    <location>
        <begin position="171"/>
        <end position="212"/>
    </location>
</feature>
<dbReference type="InterPro" id="IPR011576">
    <property type="entry name" value="Pyridox_Oxase_N"/>
</dbReference>
<dbReference type="Pfam" id="PF01243">
    <property type="entry name" value="PNPOx_N"/>
    <property type="match status" value="1"/>
</dbReference>
<keyword evidence="4 5" id="KW-0560">Oxidoreductase</keyword>
<feature type="domain" description="Pyridoxamine 5'-phosphate oxidase N-terminal" evidence="9">
    <location>
        <begin position="33"/>
        <end position="157"/>
    </location>
</feature>
<dbReference type="AlphaFoldDB" id="A0A370DJ78"/>
<keyword evidence="12" id="KW-1185">Reference proteome</keyword>
<dbReference type="Gene3D" id="2.30.110.10">
    <property type="entry name" value="Electron Transport, Fmn-binding Protein, Chain A"/>
    <property type="match status" value="1"/>
</dbReference>
<comment type="pathway">
    <text evidence="5">Cofactor metabolism; pyridoxal 5'-phosphate salvage; pyridoxal 5'-phosphate from pyridoxamine 5'-phosphate: step 1/1.</text>
</comment>
<comment type="subunit">
    <text evidence="5">Homodimer.</text>
</comment>
<comment type="caution">
    <text evidence="5">Lacks conserved residue(s) required for the propagation of feature annotation.</text>
</comment>
<dbReference type="PROSITE" id="PS01064">
    <property type="entry name" value="PYRIDOX_OXIDASE"/>
    <property type="match status" value="1"/>
</dbReference>
<dbReference type="EMBL" id="QFXC01000007">
    <property type="protein sequence ID" value="RDH84424.1"/>
    <property type="molecule type" value="Genomic_DNA"/>
</dbReference>
<feature type="binding site" evidence="5 7">
    <location>
        <position position="83"/>
    </location>
    <ligand>
        <name>FMN</name>
        <dbReference type="ChEBI" id="CHEBI:58210"/>
    </ligand>
</feature>
<gene>
    <name evidence="5 11" type="primary">pdxH</name>
    <name evidence="11" type="ORF">DIZ80_02805</name>
</gene>
<evidence type="ECO:0000256" key="6">
    <source>
        <dbReference type="PIRSR" id="PIRSR000190-1"/>
    </source>
</evidence>
<comment type="cofactor">
    <cofactor evidence="5 7">
        <name>FMN</name>
        <dbReference type="ChEBI" id="CHEBI:58210"/>
    </cofactor>
    <text evidence="5 7">Binds 1 FMN per subunit.</text>
</comment>
<dbReference type="Proteomes" id="UP000254266">
    <property type="component" value="Unassembled WGS sequence"/>
</dbReference>
<evidence type="ECO:0000259" key="10">
    <source>
        <dbReference type="Pfam" id="PF10590"/>
    </source>
</evidence>
<dbReference type="HAMAP" id="MF_01629">
    <property type="entry name" value="PdxH"/>
    <property type="match status" value="1"/>
</dbReference>
<comment type="catalytic activity">
    <reaction evidence="5">
        <text>pyridoxine 5'-phosphate + O2 = pyridoxal 5'-phosphate + H2O2</text>
        <dbReference type="Rhea" id="RHEA:15149"/>
        <dbReference type="ChEBI" id="CHEBI:15379"/>
        <dbReference type="ChEBI" id="CHEBI:16240"/>
        <dbReference type="ChEBI" id="CHEBI:58589"/>
        <dbReference type="ChEBI" id="CHEBI:597326"/>
        <dbReference type="EC" id="1.4.3.5"/>
    </reaction>
</comment>
<comment type="pathway">
    <text evidence="5">Cofactor metabolism; pyridoxal 5'-phosphate salvage; pyridoxal 5'-phosphate from pyridoxine 5'-phosphate: step 1/1.</text>
</comment>
<feature type="binding site" evidence="5 6">
    <location>
        <position position="127"/>
    </location>
    <ligand>
        <name>substrate</name>
    </ligand>
</feature>
<accession>A0A370DJ78</accession>
<comment type="caution">
    <text evidence="11">The sequence shown here is derived from an EMBL/GenBank/DDBJ whole genome shotgun (WGS) entry which is preliminary data.</text>
</comment>
<dbReference type="GO" id="GO:0004733">
    <property type="term" value="F:pyridoxamine phosphate oxidase activity"/>
    <property type="evidence" value="ECO:0007669"/>
    <property type="project" value="UniProtKB-UniRule"/>
</dbReference>
<evidence type="ECO:0000256" key="7">
    <source>
        <dbReference type="PIRSR" id="PIRSR000190-2"/>
    </source>
</evidence>
<comment type="function">
    <text evidence="5">Catalyzes the oxidation of either pyridoxine 5'-phosphate (PNP) or pyridoxamine 5'-phosphate (PMP) into pyridoxal 5'-phosphate (PLP).</text>
</comment>
<feature type="binding site" evidence="6">
    <location>
        <begin position="8"/>
        <end position="11"/>
    </location>
    <ligand>
        <name>substrate</name>
    </ligand>
</feature>
<dbReference type="GO" id="GO:0008615">
    <property type="term" value="P:pyridoxine biosynthetic process"/>
    <property type="evidence" value="ECO:0007669"/>
    <property type="project" value="UniProtKB-UniRule"/>
</dbReference>
<organism evidence="11 12">
    <name type="scientific">endosymbiont of Galathealinum brachiosum</name>
    <dbReference type="NCBI Taxonomy" id="2200906"/>
    <lineage>
        <taxon>Bacteria</taxon>
        <taxon>Pseudomonadati</taxon>
        <taxon>Pseudomonadota</taxon>
        <taxon>Gammaproteobacteria</taxon>
        <taxon>sulfur-oxidizing symbionts</taxon>
    </lineage>
</organism>
<evidence type="ECO:0000313" key="11">
    <source>
        <dbReference type="EMBL" id="RDH84424.1"/>
    </source>
</evidence>
<feature type="binding site" evidence="5 6">
    <location>
        <position position="123"/>
    </location>
    <ligand>
        <name>substrate</name>
    </ligand>
</feature>
<evidence type="ECO:0000313" key="12">
    <source>
        <dbReference type="Proteomes" id="UP000254266"/>
    </source>
</evidence>
<proteinExistence type="inferred from homology"/>
<name>A0A370DJ78_9GAMM</name>
<reference evidence="11 12" key="1">
    <citation type="journal article" date="2018" name="ISME J.">
        <title>Endosymbiont genomes yield clues of tubeworm success.</title>
        <authorList>
            <person name="Li Y."/>
            <person name="Liles M.R."/>
            <person name="Halanych K.M."/>
        </authorList>
    </citation>
    <scope>NUCLEOTIDE SEQUENCE [LARGE SCALE GENOMIC DNA]</scope>
    <source>
        <strain evidence="11">A1464</strain>
    </source>
</reference>
<comment type="similarity">
    <text evidence="1 5">Belongs to the pyridoxamine 5'-phosphate oxidase family.</text>
</comment>
<dbReference type="InterPro" id="IPR012349">
    <property type="entry name" value="Split_barrel_FMN-bd"/>
</dbReference>
<evidence type="ECO:0000256" key="1">
    <source>
        <dbReference type="ARBA" id="ARBA00007301"/>
    </source>
</evidence>
<feature type="binding site" evidence="5 6">
    <location>
        <begin position="190"/>
        <end position="192"/>
    </location>
    <ligand>
        <name>substrate</name>
    </ligand>
</feature>
<dbReference type="InterPro" id="IPR019576">
    <property type="entry name" value="Pyridoxamine_oxidase_dimer_C"/>
</dbReference>